<protein>
    <submittedName>
        <fullName evidence="1">Uncharacterized protein</fullName>
    </submittedName>
</protein>
<dbReference type="AlphaFoldDB" id="I3PCN8"/>
<sequence>MQKPYVTWSVPGGSSEITLEQPDADTFRVQVDCWSDNTDQIEVLAGAVRAAVEKGSQLVAYIADERDFETKRFRIGFTFDFIKPR</sequence>
<dbReference type="Pfam" id="PF11367">
    <property type="entry name" value="Tail_completion_gp17"/>
    <property type="match status" value="1"/>
</dbReference>
<organism evidence="1">
    <name type="scientific">Variovorax sp. HH01</name>
    <dbReference type="NCBI Taxonomy" id="1084736"/>
    <lineage>
        <taxon>Bacteria</taxon>
        <taxon>Pseudomonadati</taxon>
        <taxon>Pseudomonadota</taxon>
        <taxon>Betaproteobacteria</taxon>
        <taxon>Burkholderiales</taxon>
        <taxon>Comamonadaceae</taxon>
        <taxon>Variovorax</taxon>
    </lineage>
</organism>
<evidence type="ECO:0000313" key="1">
    <source>
        <dbReference type="EMBL" id="AER23945.1"/>
    </source>
</evidence>
<gene>
    <name evidence="1" type="ORF">var068</name>
</gene>
<reference evidence="1" key="1">
    <citation type="submission" date="2011-09" db="EMBL/GenBank/DDBJ databases">
        <title>A novel amdA gene encoded by the newly isolated Variovorax sp. HH01 strain defines a novel class of cofactor-less aryl malonic acid decarboxylase.</title>
        <authorList>
            <person name="Horn S."/>
            <person name="Maimanakos J."/>
            <person name="Streit W.R."/>
        </authorList>
    </citation>
    <scope>NUCLEOTIDE SEQUENCE</scope>
    <source>
        <strain evidence="1">HH01</strain>
    </source>
</reference>
<dbReference type="InterPro" id="IPR021508">
    <property type="entry name" value="Gp17-like"/>
</dbReference>
<accession>I3PCN8</accession>
<proteinExistence type="predicted"/>
<name>I3PCN8_9BURK</name>
<dbReference type="EMBL" id="JN646852">
    <property type="protein sequence ID" value="AER23945.1"/>
    <property type="molecule type" value="Genomic_DNA"/>
</dbReference>